<dbReference type="EMBL" id="BSNM01000016">
    <property type="protein sequence ID" value="GLQ33176.1"/>
    <property type="molecule type" value="Genomic_DNA"/>
</dbReference>
<evidence type="ECO:0000256" key="1">
    <source>
        <dbReference type="HAMAP-Rule" id="MF_01270"/>
    </source>
</evidence>
<dbReference type="InterPro" id="IPR043129">
    <property type="entry name" value="ATPase_NBD"/>
</dbReference>
<keyword evidence="1" id="KW-0808">Transferase</keyword>
<comment type="similarity">
    <text evidence="1">Belongs to the anhydro-N-acetylmuramic acid kinase family.</text>
</comment>
<keyword evidence="1" id="KW-0119">Carbohydrate metabolism</keyword>
<dbReference type="InterPro" id="IPR005338">
    <property type="entry name" value="Anhydro_N_Ac-Mur_kinase"/>
</dbReference>
<protein>
    <recommendedName>
        <fullName evidence="1">Anhydro-N-acetylmuramic acid kinase</fullName>
        <ecNumber evidence="1">2.7.1.170</ecNumber>
    </recommendedName>
    <alternativeName>
        <fullName evidence="1">AnhMurNAc kinase</fullName>
    </alternativeName>
</protein>
<dbReference type="GO" id="GO:0006040">
    <property type="term" value="P:amino sugar metabolic process"/>
    <property type="evidence" value="ECO:0007669"/>
    <property type="project" value="InterPro"/>
</dbReference>
<dbReference type="AlphaFoldDB" id="A0AA37WA51"/>
<dbReference type="PANTHER" id="PTHR30605">
    <property type="entry name" value="ANHYDRO-N-ACETYLMURAMIC ACID KINASE"/>
    <property type="match status" value="1"/>
</dbReference>
<reference evidence="2" key="1">
    <citation type="journal article" date="2014" name="Int. J. Syst. Evol. Microbiol.">
        <title>Complete genome sequence of Corynebacterium casei LMG S-19264T (=DSM 44701T), isolated from a smear-ripened cheese.</title>
        <authorList>
            <consortium name="US DOE Joint Genome Institute (JGI-PGF)"/>
            <person name="Walter F."/>
            <person name="Albersmeier A."/>
            <person name="Kalinowski J."/>
            <person name="Ruckert C."/>
        </authorList>
    </citation>
    <scope>NUCLEOTIDE SEQUENCE</scope>
    <source>
        <strain evidence="2">NBRC 110071</strain>
    </source>
</reference>
<dbReference type="PANTHER" id="PTHR30605:SF0">
    <property type="entry name" value="ANHYDRO-N-ACETYLMURAMIC ACID KINASE"/>
    <property type="match status" value="1"/>
</dbReference>
<comment type="pathway">
    <text evidence="1">Cell wall biogenesis; peptidoglycan recycling.</text>
</comment>
<dbReference type="GO" id="GO:0016773">
    <property type="term" value="F:phosphotransferase activity, alcohol group as acceptor"/>
    <property type="evidence" value="ECO:0007669"/>
    <property type="project" value="UniProtKB-UniRule"/>
</dbReference>
<gene>
    <name evidence="1 2" type="primary">anmK</name>
    <name evidence="2" type="ORF">GCM10007876_36550</name>
</gene>
<keyword evidence="1" id="KW-0067">ATP-binding</keyword>
<dbReference type="HAMAP" id="MF_01270">
    <property type="entry name" value="AnhMurNAc_kinase"/>
    <property type="match status" value="1"/>
</dbReference>
<comment type="pathway">
    <text evidence="1">Amino-sugar metabolism; 1,6-anhydro-N-acetylmuramate degradation.</text>
</comment>
<comment type="caution">
    <text evidence="2">The sequence shown here is derived from an EMBL/GenBank/DDBJ whole genome shotgun (WGS) entry which is preliminary data.</text>
</comment>
<accession>A0AA37WA51</accession>
<name>A0AA37WA51_9GAMM</name>
<evidence type="ECO:0000313" key="3">
    <source>
        <dbReference type="Proteomes" id="UP001161389"/>
    </source>
</evidence>
<keyword evidence="1" id="KW-0547">Nucleotide-binding</keyword>
<proteinExistence type="inferred from homology"/>
<evidence type="ECO:0000313" key="2">
    <source>
        <dbReference type="EMBL" id="GLQ33176.1"/>
    </source>
</evidence>
<dbReference type="GO" id="GO:0005524">
    <property type="term" value="F:ATP binding"/>
    <property type="evidence" value="ECO:0007669"/>
    <property type="project" value="UniProtKB-UniRule"/>
</dbReference>
<dbReference type="EC" id="2.7.1.170" evidence="1"/>
<dbReference type="Proteomes" id="UP001161389">
    <property type="component" value="Unassembled WGS sequence"/>
</dbReference>
<dbReference type="GO" id="GO:0016301">
    <property type="term" value="F:kinase activity"/>
    <property type="evidence" value="ECO:0007669"/>
    <property type="project" value="UniProtKB-KW"/>
</dbReference>
<dbReference type="Pfam" id="PF03702">
    <property type="entry name" value="AnmK"/>
    <property type="match status" value="1"/>
</dbReference>
<keyword evidence="1 2" id="KW-0418">Kinase</keyword>
<organism evidence="2 3">
    <name type="scientific">Litoribrevibacter albus</name>
    <dbReference type="NCBI Taxonomy" id="1473156"/>
    <lineage>
        <taxon>Bacteria</taxon>
        <taxon>Pseudomonadati</taxon>
        <taxon>Pseudomonadota</taxon>
        <taxon>Gammaproteobacteria</taxon>
        <taxon>Oceanospirillales</taxon>
        <taxon>Oceanospirillaceae</taxon>
        <taxon>Litoribrevibacter</taxon>
    </lineage>
</organism>
<sequence length="368" mass="40101">MASELFLGAMSGTSLDGLDIALCDFSSTNILKASHFTPFPQELRQALFDLCHTDNIPLNDLYQTEQRYSRFCANAINAFLKQESINPSDLAALGLHGQTIRHEPNLSPAFTVQLGDWSLVAAETQITTIGDFRRKDVALGGQGAPLVPPFHKAIFSSTSSSRVIVNIGGISNVTILMPAAEPLGYDCGPGNALLDYWFARHHEGTFDTNGDWAKSGEINSTLLQRLLNDPFFMLPAPKSTGRELFNPEWLHSRLDDATVSLEPEEIQATLTELTAQSIAIAVKNHLNTGEVYVCGGGWKNQFLVERLKQALGESYTLASTEALGIHSDWVEACAFAWLAANTLHRQDSQQASTTGASRNAVLGGIYYP</sequence>
<dbReference type="RefSeq" id="WP_284383461.1">
    <property type="nucleotide sequence ID" value="NZ_BSNM01000016.1"/>
</dbReference>
<dbReference type="GO" id="GO:0009254">
    <property type="term" value="P:peptidoglycan turnover"/>
    <property type="evidence" value="ECO:0007669"/>
    <property type="project" value="UniProtKB-UniRule"/>
</dbReference>
<reference evidence="2" key="2">
    <citation type="submission" date="2023-01" db="EMBL/GenBank/DDBJ databases">
        <title>Draft genome sequence of Litoribrevibacter albus strain NBRC 110071.</title>
        <authorList>
            <person name="Sun Q."/>
            <person name="Mori K."/>
        </authorList>
    </citation>
    <scope>NUCLEOTIDE SEQUENCE</scope>
    <source>
        <strain evidence="2">NBRC 110071</strain>
    </source>
</reference>
<dbReference type="GO" id="GO:0097175">
    <property type="term" value="P:1,6-anhydro-N-acetyl-beta-muramic acid catabolic process"/>
    <property type="evidence" value="ECO:0007669"/>
    <property type="project" value="UniProtKB-UniRule"/>
</dbReference>
<dbReference type="SUPFAM" id="SSF53067">
    <property type="entry name" value="Actin-like ATPase domain"/>
    <property type="match status" value="1"/>
</dbReference>
<feature type="binding site" evidence="1">
    <location>
        <begin position="12"/>
        <end position="19"/>
    </location>
    <ligand>
        <name>ATP</name>
        <dbReference type="ChEBI" id="CHEBI:30616"/>
    </ligand>
</feature>
<comment type="function">
    <text evidence="1">Catalyzes the specific phosphorylation of 1,6-anhydro-N-acetylmuramic acid (anhMurNAc) with the simultaneous cleavage of the 1,6-anhydro ring, generating MurNAc-6-P. Is required for the utilization of anhMurNAc either imported from the medium or derived from its own cell wall murein, and thus plays a role in cell wall recycling.</text>
</comment>
<keyword evidence="3" id="KW-1185">Reference proteome</keyword>
<dbReference type="CDD" id="cd24050">
    <property type="entry name" value="ASKHA_NBD_ANMK"/>
    <property type="match status" value="1"/>
</dbReference>
<comment type="catalytic activity">
    <reaction evidence="1">
        <text>1,6-anhydro-N-acetyl-beta-muramate + ATP + H2O = N-acetyl-D-muramate 6-phosphate + ADP + H(+)</text>
        <dbReference type="Rhea" id="RHEA:24952"/>
        <dbReference type="ChEBI" id="CHEBI:15377"/>
        <dbReference type="ChEBI" id="CHEBI:15378"/>
        <dbReference type="ChEBI" id="CHEBI:30616"/>
        <dbReference type="ChEBI" id="CHEBI:58690"/>
        <dbReference type="ChEBI" id="CHEBI:58722"/>
        <dbReference type="ChEBI" id="CHEBI:456216"/>
        <dbReference type="EC" id="2.7.1.170"/>
    </reaction>
</comment>
<dbReference type="NCBIfam" id="NF007139">
    <property type="entry name" value="PRK09585.1-3"/>
    <property type="match status" value="1"/>
</dbReference>
<dbReference type="Gene3D" id="3.30.420.40">
    <property type="match status" value="2"/>
</dbReference>